<name>A0A381NHP6_9ZZZZ</name>
<evidence type="ECO:0008006" key="7">
    <source>
        <dbReference type="Google" id="ProtNLM"/>
    </source>
</evidence>
<dbReference type="GO" id="GO:0005525">
    <property type="term" value="F:GTP binding"/>
    <property type="evidence" value="ECO:0007669"/>
    <property type="project" value="UniProtKB-KW"/>
</dbReference>
<dbReference type="GO" id="GO:0005524">
    <property type="term" value="F:ATP binding"/>
    <property type="evidence" value="ECO:0007669"/>
    <property type="project" value="UniProtKB-KW"/>
</dbReference>
<organism evidence="6">
    <name type="scientific">marine metagenome</name>
    <dbReference type="NCBI Taxonomy" id="408172"/>
    <lineage>
        <taxon>unclassified sequences</taxon>
        <taxon>metagenomes</taxon>
        <taxon>ecological metagenomes</taxon>
    </lineage>
</organism>
<sequence length="295" mass="33179">MSGGKLSPDGRFVILTGLSGSGKSQAIHALEDLGYFCVDNLPSTLIPTLANLTALAGGVRAKTAVVVDIREGKFLSQFPKVFKELQADTSLGLRLIFLEATDSALLRRFSETRRPHPLARQRSPREGIRMERKRLAKIRRLADQIIDTSNMTVHELRRSFLDLTRARSQTKLVMTLLSFGFKYGNPVDADLLLDVRFLPNPHFVPSLRAKTGRSKAVREFLCGHHETKESLLKLEEFLRFLIPKYVAEGKSHLTVAIGCTGGRHRSVTITEALMKRLKSIKEVRIRTRHRDVRAD</sequence>
<evidence type="ECO:0000259" key="4">
    <source>
        <dbReference type="Pfam" id="PF03668"/>
    </source>
</evidence>
<keyword evidence="1" id="KW-0547">Nucleotide-binding</keyword>
<evidence type="ECO:0000256" key="3">
    <source>
        <dbReference type="ARBA" id="ARBA00023134"/>
    </source>
</evidence>
<dbReference type="SUPFAM" id="SSF52540">
    <property type="entry name" value="P-loop containing nucleoside triphosphate hydrolases"/>
    <property type="match status" value="1"/>
</dbReference>
<dbReference type="Pfam" id="PF22740">
    <property type="entry name" value="PapZ_C"/>
    <property type="match status" value="1"/>
</dbReference>
<dbReference type="Gene3D" id="3.40.50.300">
    <property type="entry name" value="P-loop containing nucleotide triphosphate hydrolases"/>
    <property type="match status" value="1"/>
</dbReference>
<evidence type="ECO:0000313" key="6">
    <source>
        <dbReference type="EMBL" id="SUZ53348.1"/>
    </source>
</evidence>
<dbReference type="PANTHER" id="PTHR30448">
    <property type="entry name" value="RNASE ADAPTER PROTEIN RAPZ"/>
    <property type="match status" value="1"/>
</dbReference>
<dbReference type="HAMAP" id="MF_00636">
    <property type="entry name" value="RapZ_like"/>
    <property type="match status" value="1"/>
</dbReference>
<evidence type="ECO:0000259" key="5">
    <source>
        <dbReference type="Pfam" id="PF22740"/>
    </source>
</evidence>
<feature type="domain" description="RapZ C-terminal" evidence="5">
    <location>
        <begin position="174"/>
        <end position="292"/>
    </location>
</feature>
<dbReference type="PIRSF" id="PIRSF005052">
    <property type="entry name" value="P-loopkin"/>
    <property type="match status" value="1"/>
</dbReference>
<evidence type="ECO:0000256" key="1">
    <source>
        <dbReference type="ARBA" id="ARBA00022741"/>
    </source>
</evidence>
<evidence type="ECO:0000256" key="2">
    <source>
        <dbReference type="ARBA" id="ARBA00022840"/>
    </source>
</evidence>
<dbReference type="EMBL" id="UINC01000327">
    <property type="protein sequence ID" value="SUZ53348.1"/>
    <property type="molecule type" value="Genomic_DNA"/>
</dbReference>
<keyword evidence="2" id="KW-0067">ATP-binding</keyword>
<dbReference type="InterPro" id="IPR005337">
    <property type="entry name" value="RapZ-like"/>
</dbReference>
<dbReference type="AlphaFoldDB" id="A0A381NHP6"/>
<dbReference type="NCBIfam" id="NF003828">
    <property type="entry name" value="PRK05416.1"/>
    <property type="match status" value="1"/>
</dbReference>
<dbReference type="Pfam" id="PF03668">
    <property type="entry name" value="RapZ-like_N"/>
    <property type="match status" value="1"/>
</dbReference>
<dbReference type="InterPro" id="IPR053930">
    <property type="entry name" value="RapZ-like_N"/>
</dbReference>
<protein>
    <recommendedName>
        <fullName evidence="7">Nucleotide-binding protein</fullName>
    </recommendedName>
</protein>
<dbReference type="InterPro" id="IPR053931">
    <property type="entry name" value="RapZ_C"/>
</dbReference>
<dbReference type="InterPro" id="IPR027417">
    <property type="entry name" value="P-loop_NTPase"/>
</dbReference>
<keyword evidence="3" id="KW-0342">GTP-binding</keyword>
<dbReference type="PANTHER" id="PTHR30448:SF0">
    <property type="entry name" value="RNASE ADAPTER PROTEIN RAPZ"/>
    <property type="match status" value="1"/>
</dbReference>
<accession>A0A381NHP6</accession>
<feature type="domain" description="RapZ-like N-terminal" evidence="4">
    <location>
        <begin position="12"/>
        <end position="159"/>
    </location>
</feature>
<gene>
    <name evidence="6" type="ORF">METZ01_LOCUS6202</name>
</gene>
<proteinExistence type="inferred from homology"/>
<reference evidence="6" key="1">
    <citation type="submission" date="2018-05" db="EMBL/GenBank/DDBJ databases">
        <authorList>
            <person name="Lanie J.A."/>
            <person name="Ng W.-L."/>
            <person name="Kazmierczak K.M."/>
            <person name="Andrzejewski T.M."/>
            <person name="Davidsen T.M."/>
            <person name="Wayne K.J."/>
            <person name="Tettelin H."/>
            <person name="Glass J.I."/>
            <person name="Rusch D."/>
            <person name="Podicherti R."/>
            <person name="Tsui H.-C.T."/>
            <person name="Winkler M.E."/>
        </authorList>
    </citation>
    <scope>NUCLEOTIDE SEQUENCE</scope>
</reference>